<protein>
    <submittedName>
        <fullName evidence="2">Uncharacterized protein</fullName>
    </submittedName>
</protein>
<keyword evidence="3" id="KW-1185">Reference proteome</keyword>
<evidence type="ECO:0000313" key="3">
    <source>
        <dbReference type="Proteomes" id="UP001054945"/>
    </source>
</evidence>
<feature type="region of interest" description="Disordered" evidence="1">
    <location>
        <begin position="62"/>
        <end position="90"/>
    </location>
</feature>
<dbReference type="EMBL" id="BPLR01014739">
    <property type="protein sequence ID" value="GIY70986.1"/>
    <property type="molecule type" value="Genomic_DNA"/>
</dbReference>
<accession>A0AAV4VKK4</accession>
<evidence type="ECO:0000313" key="2">
    <source>
        <dbReference type="EMBL" id="GIY70986.1"/>
    </source>
</evidence>
<sequence>MVSDSNKSSTYHEVGWWANPDGRCPVSPKAGGESCGGLWWRTGVCRKEVTSELNSFGSSLRCLPQSGRSSEPSEPPQRSSGLPQQSFTGT</sequence>
<comment type="caution">
    <text evidence="2">The sequence shown here is derived from an EMBL/GenBank/DDBJ whole genome shotgun (WGS) entry which is preliminary data.</text>
</comment>
<organism evidence="2 3">
    <name type="scientific">Caerostris extrusa</name>
    <name type="common">Bark spider</name>
    <name type="synonym">Caerostris bankana</name>
    <dbReference type="NCBI Taxonomy" id="172846"/>
    <lineage>
        <taxon>Eukaryota</taxon>
        <taxon>Metazoa</taxon>
        <taxon>Ecdysozoa</taxon>
        <taxon>Arthropoda</taxon>
        <taxon>Chelicerata</taxon>
        <taxon>Arachnida</taxon>
        <taxon>Araneae</taxon>
        <taxon>Araneomorphae</taxon>
        <taxon>Entelegynae</taxon>
        <taxon>Araneoidea</taxon>
        <taxon>Araneidae</taxon>
        <taxon>Caerostris</taxon>
    </lineage>
</organism>
<feature type="compositionally biased region" description="Low complexity" evidence="1">
    <location>
        <begin position="64"/>
        <end position="81"/>
    </location>
</feature>
<evidence type="ECO:0000256" key="1">
    <source>
        <dbReference type="SAM" id="MobiDB-lite"/>
    </source>
</evidence>
<proteinExistence type="predicted"/>
<gene>
    <name evidence="2" type="ORF">CEXT_45371</name>
</gene>
<reference evidence="2 3" key="1">
    <citation type="submission" date="2021-06" db="EMBL/GenBank/DDBJ databases">
        <title>Caerostris extrusa draft genome.</title>
        <authorList>
            <person name="Kono N."/>
            <person name="Arakawa K."/>
        </authorList>
    </citation>
    <scope>NUCLEOTIDE SEQUENCE [LARGE SCALE GENOMIC DNA]</scope>
</reference>
<dbReference type="AlphaFoldDB" id="A0AAV4VKK4"/>
<name>A0AAV4VKK4_CAEEX</name>
<dbReference type="Proteomes" id="UP001054945">
    <property type="component" value="Unassembled WGS sequence"/>
</dbReference>